<feature type="compositionally biased region" description="Polar residues" evidence="1">
    <location>
        <begin position="126"/>
        <end position="141"/>
    </location>
</feature>
<dbReference type="AlphaFoldDB" id="A0AA38PAC1"/>
<proteinExistence type="predicted"/>
<keyword evidence="3" id="KW-1185">Reference proteome</keyword>
<feature type="region of interest" description="Disordered" evidence="1">
    <location>
        <begin position="412"/>
        <end position="454"/>
    </location>
</feature>
<feature type="compositionally biased region" description="Polar residues" evidence="1">
    <location>
        <begin position="270"/>
        <end position="279"/>
    </location>
</feature>
<gene>
    <name evidence="2" type="ORF">F5878DRAFT_641315</name>
</gene>
<feature type="region of interest" description="Disordered" evidence="1">
    <location>
        <begin position="109"/>
        <end position="289"/>
    </location>
</feature>
<feature type="compositionally biased region" description="Polar residues" evidence="1">
    <location>
        <begin position="212"/>
        <end position="222"/>
    </location>
</feature>
<feature type="compositionally biased region" description="Polar residues" evidence="1">
    <location>
        <begin position="195"/>
        <end position="205"/>
    </location>
</feature>
<comment type="caution">
    <text evidence="2">The sequence shown here is derived from an EMBL/GenBank/DDBJ whole genome shotgun (WGS) entry which is preliminary data.</text>
</comment>
<feature type="region of interest" description="Disordered" evidence="1">
    <location>
        <begin position="363"/>
        <end position="400"/>
    </location>
</feature>
<reference evidence="2" key="1">
    <citation type="submission" date="2022-08" db="EMBL/GenBank/DDBJ databases">
        <authorList>
            <consortium name="DOE Joint Genome Institute"/>
            <person name="Min B."/>
            <person name="Riley R."/>
            <person name="Sierra-Patev S."/>
            <person name="Naranjo-Ortiz M."/>
            <person name="Looney B."/>
            <person name="Konkel Z."/>
            <person name="Slot J.C."/>
            <person name="Sakamoto Y."/>
            <person name="Steenwyk J.L."/>
            <person name="Rokas A."/>
            <person name="Carro J."/>
            <person name="Camarero S."/>
            <person name="Ferreira P."/>
            <person name="Molpeceres G."/>
            <person name="Ruiz-Duenas F.J."/>
            <person name="Serrano A."/>
            <person name="Henrissat B."/>
            <person name="Drula E."/>
            <person name="Hughes K.W."/>
            <person name="Mata J.L."/>
            <person name="Ishikawa N.K."/>
            <person name="Vargas-Isla R."/>
            <person name="Ushijima S."/>
            <person name="Smith C.A."/>
            <person name="Ahrendt S."/>
            <person name="Andreopoulos W."/>
            <person name="He G."/>
            <person name="Labutti K."/>
            <person name="Lipzen A."/>
            <person name="Ng V."/>
            <person name="Sandor L."/>
            <person name="Barry K."/>
            <person name="Martinez A.T."/>
            <person name="Xiao Y."/>
            <person name="Gibbons J.G."/>
            <person name="Terashima K."/>
            <person name="Hibbett D.S."/>
            <person name="Grigoriev I.V."/>
        </authorList>
    </citation>
    <scope>NUCLEOTIDE SEQUENCE</scope>
    <source>
        <strain evidence="2">TFB9207</strain>
    </source>
</reference>
<dbReference type="EMBL" id="MU806138">
    <property type="protein sequence ID" value="KAJ3839257.1"/>
    <property type="molecule type" value="Genomic_DNA"/>
</dbReference>
<name>A0AA38PAC1_9AGAR</name>
<evidence type="ECO:0000313" key="3">
    <source>
        <dbReference type="Proteomes" id="UP001163846"/>
    </source>
</evidence>
<sequence>MKSFHREADTKLLEATSTGGTKMNAEMGAKLQSTLCTTTTSCTIFLNLPALQSRLRVSRISTRYHSMSDRRRPSLKIVPDSEGWYECKDMSNTAQGDQAAKAIAVKHAQSPKPYNLQHSSHRKASSQDSSRTSLDDSNQLAQPHRKVSSQDSSRTSLDDSNRLAQSHRKVSSQDSSRTSLDDSNRLAQSHRKVSSQDSLRTSLDNSIRLAQPQGQNESNAGDSQAEKKTVVQHVQNPKPYQLQDSSHREVSPQDFSRTAPGDFIRLAQPQGDNESNARSSKGDKQAAKEIAPVQHIQSPELYHLQHSGHHKVSLQDSPPTSLGDSIRLAQPHESNARFSSEGDDQAAKEITHIQSLESYHLPHSGHHEVSSQDSSCTPQQPQSENESNAKSSSEGDNQAAKDIAHVQSPEAYHLQHSGHRKASLQGSSGTSLDDCAQLGQPQDENESNARSLEEEIDTVSRRSWGHYISLTGSDNFLFDIQIPGILLNVGALSYLVSTTRLLWKFARLFPSQPHSFAVGTHGPGKHRQR</sequence>
<accession>A0AA38PAC1</accession>
<feature type="compositionally biased region" description="Polar residues" evidence="1">
    <location>
        <begin position="314"/>
        <end position="323"/>
    </location>
</feature>
<protein>
    <submittedName>
        <fullName evidence="2">Uncharacterized protein</fullName>
    </submittedName>
</protein>
<feature type="compositionally biased region" description="Low complexity" evidence="1">
    <location>
        <begin position="383"/>
        <end position="394"/>
    </location>
</feature>
<feature type="compositionally biased region" description="Polar residues" evidence="1">
    <location>
        <begin position="371"/>
        <end position="382"/>
    </location>
</feature>
<evidence type="ECO:0000313" key="2">
    <source>
        <dbReference type="EMBL" id="KAJ3839257.1"/>
    </source>
</evidence>
<evidence type="ECO:0000256" key="1">
    <source>
        <dbReference type="SAM" id="MobiDB-lite"/>
    </source>
</evidence>
<organism evidence="2 3">
    <name type="scientific">Lentinula raphanica</name>
    <dbReference type="NCBI Taxonomy" id="153919"/>
    <lineage>
        <taxon>Eukaryota</taxon>
        <taxon>Fungi</taxon>
        <taxon>Dikarya</taxon>
        <taxon>Basidiomycota</taxon>
        <taxon>Agaricomycotina</taxon>
        <taxon>Agaricomycetes</taxon>
        <taxon>Agaricomycetidae</taxon>
        <taxon>Agaricales</taxon>
        <taxon>Marasmiineae</taxon>
        <taxon>Omphalotaceae</taxon>
        <taxon>Lentinula</taxon>
    </lineage>
</organism>
<feature type="region of interest" description="Disordered" evidence="1">
    <location>
        <begin position="306"/>
        <end position="326"/>
    </location>
</feature>
<dbReference type="Proteomes" id="UP001163846">
    <property type="component" value="Unassembled WGS sequence"/>
</dbReference>